<protein>
    <submittedName>
        <fullName evidence="2">Probable hydrolase transmembrane protein</fullName>
    </submittedName>
</protein>
<dbReference type="HOGENOM" id="CLU_064039_2_0_5"/>
<keyword evidence="2" id="KW-0378">Hydrolase</keyword>
<evidence type="ECO:0000313" key="2">
    <source>
        <dbReference type="EMBL" id="EAP75841.1"/>
    </source>
</evidence>
<dbReference type="eggNOG" id="COG3618">
    <property type="taxonomic scope" value="Bacteria"/>
</dbReference>
<evidence type="ECO:0000313" key="3">
    <source>
        <dbReference type="Proteomes" id="UP000005954"/>
    </source>
</evidence>
<dbReference type="SUPFAM" id="SSF51556">
    <property type="entry name" value="Metallo-dependent hydrolases"/>
    <property type="match status" value="1"/>
</dbReference>
<dbReference type="Gene3D" id="3.20.20.140">
    <property type="entry name" value="Metal-dependent hydrolases"/>
    <property type="match status" value="1"/>
</dbReference>
<keyword evidence="2" id="KW-0812">Transmembrane</keyword>
<name>A3SN01_ROSNI</name>
<reference evidence="2 3" key="1">
    <citation type="submission" date="2005-12" db="EMBL/GenBank/DDBJ databases">
        <authorList>
            <person name="Moran M.A."/>
            <person name="Ferriera S."/>
            <person name="Johnson J."/>
            <person name="Kravitz S."/>
            <person name="Halpern A."/>
            <person name="Remington K."/>
            <person name="Beeson K."/>
            <person name="Tran B."/>
            <person name="Rogers Y.-H."/>
            <person name="Friedman R."/>
            <person name="Venter J.C."/>
        </authorList>
    </citation>
    <scope>NUCLEOTIDE SEQUENCE [LARGE SCALE GENOMIC DNA]</scope>
    <source>
        <strain evidence="3">ATCC BAA-591 / DSM 15170 / ISM</strain>
    </source>
</reference>
<dbReference type="AlphaFoldDB" id="A3SN01"/>
<dbReference type="InterPro" id="IPR052358">
    <property type="entry name" value="Aro_Compnd_Degr_Hydrolases"/>
</dbReference>
<dbReference type="InterPro" id="IPR032466">
    <property type="entry name" value="Metal_Hydrolase"/>
</dbReference>
<dbReference type="Proteomes" id="UP000005954">
    <property type="component" value="Unassembled WGS sequence"/>
</dbReference>
<dbReference type="GO" id="GO:0016787">
    <property type="term" value="F:hydrolase activity"/>
    <property type="evidence" value="ECO:0007669"/>
    <property type="project" value="UniProtKB-KW"/>
</dbReference>
<dbReference type="PANTHER" id="PTHR35563:SF2">
    <property type="entry name" value="BARREL METAL-DEPENDENT HYDROLASE, PUTATIVE (AFU_ORTHOLOGUE AFUA_1G16240)-RELATED"/>
    <property type="match status" value="1"/>
</dbReference>
<comment type="caution">
    <text evidence="2">The sequence shown here is derived from an EMBL/GenBank/DDBJ whole genome shotgun (WGS) entry which is preliminary data.</text>
</comment>
<dbReference type="InterPro" id="IPR006680">
    <property type="entry name" value="Amidohydro-rel"/>
</dbReference>
<proteinExistence type="predicted"/>
<organism evidence="2 3">
    <name type="scientific">Roseovarius nubinhibens (strain ATCC BAA-591 / DSM 15170 / ISM)</name>
    <dbReference type="NCBI Taxonomy" id="89187"/>
    <lineage>
        <taxon>Bacteria</taxon>
        <taxon>Pseudomonadati</taxon>
        <taxon>Pseudomonadota</taxon>
        <taxon>Alphaproteobacteria</taxon>
        <taxon>Rhodobacterales</taxon>
        <taxon>Roseobacteraceae</taxon>
        <taxon>Roseovarius</taxon>
    </lineage>
</organism>
<dbReference type="Pfam" id="PF04909">
    <property type="entry name" value="Amidohydro_2"/>
    <property type="match status" value="1"/>
</dbReference>
<accession>A3SN01</accession>
<dbReference type="EMBL" id="AALY01000002">
    <property type="protein sequence ID" value="EAP75841.1"/>
    <property type="molecule type" value="Genomic_DNA"/>
</dbReference>
<keyword evidence="3" id="KW-1185">Reference proteome</keyword>
<dbReference type="STRING" id="89187.ISM_13285"/>
<keyword evidence="2" id="KW-0472">Membrane</keyword>
<dbReference type="PANTHER" id="PTHR35563">
    <property type="entry name" value="BARREL METAL-DEPENDENT HYDROLASE, PUTATIVE (AFU_ORTHOLOGUE AFUA_1G16240)-RELATED"/>
    <property type="match status" value="1"/>
</dbReference>
<sequence length="253" mass="28714">MELPEGRFDGHCHVFDVGRPMAEGRRYTPGYDATPEELCSHLKAFNLRGALLVQPSFYGSDNSYMLETLDALQGRDDLCFRGVVVLDPGFAPDLGALKALAARGITGLRLNLLRRADGFDHGLWQPLLSAVDSLGWHIELHVEEQHLPRLLPEFMRRYSKVVLDHYGLVTSTKNNDGLRAILDQPRDRLWVKTSAVYRVHPRADRSKDVARMAPLRDLLAEHLGDDRLIWGSDWPFTQFEQQMSYDLAHRLAG</sequence>
<gene>
    <name evidence="2" type="ORF">ISM_13285</name>
</gene>
<evidence type="ECO:0000259" key="1">
    <source>
        <dbReference type="Pfam" id="PF04909"/>
    </source>
</evidence>
<feature type="domain" description="Amidohydrolase-related" evidence="1">
    <location>
        <begin position="9"/>
        <end position="245"/>
    </location>
</feature>